<evidence type="ECO:0000313" key="1">
    <source>
        <dbReference type="EMBL" id="KAI0033440.1"/>
    </source>
</evidence>
<accession>A0ACB8QP43</accession>
<reference evidence="1" key="2">
    <citation type="journal article" date="2022" name="New Phytol.">
        <title>Evolutionary transition to the ectomycorrhizal habit in the genomes of a hyperdiverse lineage of mushroom-forming fungi.</title>
        <authorList>
            <person name="Looney B."/>
            <person name="Miyauchi S."/>
            <person name="Morin E."/>
            <person name="Drula E."/>
            <person name="Courty P.E."/>
            <person name="Kohler A."/>
            <person name="Kuo A."/>
            <person name="LaButti K."/>
            <person name="Pangilinan J."/>
            <person name="Lipzen A."/>
            <person name="Riley R."/>
            <person name="Andreopoulos W."/>
            <person name="He G."/>
            <person name="Johnson J."/>
            <person name="Nolan M."/>
            <person name="Tritt A."/>
            <person name="Barry K.W."/>
            <person name="Grigoriev I.V."/>
            <person name="Nagy L.G."/>
            <person name="Hibbett D."/>
            <person name="Henrissat B."/>
            <person name="Matheny P.B."/>
            <person name="Labbe J."/>
            <person name="Martin F.M."/>
        </authorList>
    </citation>
    <scope>NUCLEOTIDE SEQUENCE</scope>
    <source>
        <strain evidence="1">EC-137</strain>
    </source>
</reference>
<protein>
    <submittedName>
        <fullName evidence="1">Uncharacterized protein</fullName>
    </submittedName>
</protein>
<keyword evidence="2" id="KW-1185">Reference proteome</keyword>
<dbReference type="Proteomes" id="UP000814128">
    <property type="component" value="Unassembled WGS sequence"/>
</dbReference>
<gene>
    <name evidence="1" type="ORF">K488DRAFT_84967</name>
</gene>
<proteinExistence type="predicted"/>
<dbReference type="EMBL" id="MU273520">
    <property type="protein sequence ID" value="KAI0033440.1"/>
    <property type="molecule type" value="Genomic_DNA"/>
</dbReference>
<sequence>MPEPQNDSSPTVVRDDAVIVEAAQKLTIADEISDGSALTDPPCTPRPIVIYTRPQILALYHSPLVKPLDAMPPIKDWFGDWPEQSGKSYSETSTLSSAPRDRRFRREQDDNDPPPRATFRSTLSQPSQMGNFKHQSSRTTDRDRDRDLDKERERDIRDREGQERLRNLSDKYDRDRLGASAANGLRGKDRDSAPHLSVGSSRLPSSGSLGSTSRRGDGREGTRRKGENADDWRRGRDDRGDDNRRDRGDRERPRSRNRDSSRSRRDPSIPRRDRDRDREDRDRDDGRRRDRDRDRDGDKDRDDNEDPRRWRDDGKREERIAARRERDRDRDGDRDRARDRPSRNGHDSPWDIERPRDRDRWNTDERDGRSKRANGRDRRGADDDKDKDDRRDRDREREKEKEPAWMETYIPTTPSGGILGARPEGGMDSIQAWKRGMKEKEEKEKAEAEQASEASRPKDEGIRPSTDIQAGSPLAAEGLDEIQLFKMMMKREQEKAASDAPGNSSGALAPETPGPDAGSPPGFHDAQVSSSISIESLMSGAAPTVLSSLPPIEPPPIPQAPAAGSADSSTISPEAAQPIGSRFFPNPTPADPSVNAIKSPAPAQYTPPPGPRLLALGSRTSSATSRAPPVEHTSTFGPTLSQLSDAHMSPSIFSPDVSHIDPQEQMLLPRSTPGIAIRAQPSYPSFENQLRPPINLEEGIYNAEVNRRQILLNERAQFGLQEAAPFDFGGQHILSHPNFRPPSQSPSIDGSLPERSQGGSPYQSKGSRFAKFFDGKGRDIPPIGKASGPLGYASPSPHLVQRPDFGGDLYGGGPVGSGADQRTMEDIFAMLQNSAQNQRVTGINAPTSQLGGPAFGQNLQPLHMHQHERNIPPRNLDMLYDNRVDDRNFMPDGMVPGLRSAPPPRARDSGPLYRDQIDDMAFSVQPRMPQQRGVDPMFGGPPPQAFTNQGRAIPVQQPYRNGVSPVQPQNPLHGLAQQRVPPGLANLGGRPPHEPSQFLNSGIGLGVGGMQTGSGQPQYNNFPGAAGGLGYGGGPQLRAPPPGPQLSAGLGPSTMAGLVHNKVDMRAVNQAQILGLGTTGGGTGGGIIRVPSGGYPPQQPGPPAQIQHAQQQLMRQQALQQQQLQQQQQQSRMQSRMLPPHMQGGGLNGQPAQDLMALLMHGTPRE</sequence>
<name>A0ACB8QP43_9AGAM</name>
<evidence type="ECO:0000313" key="2">
    <source>
        <dbReference type="Proteomes" id="UP000814128"/>
    </source>
</evidence>
<organism evidence="1 2">
    <name type="scientific">Vararia minispora EC-137</name>
    <dbReference type="NCBI Taxonomy" id="1314806"/>
    <lineage>
        <taxon>Eukaryota</taxon>
        <taxon>Fungi</taxon>
        <taxon>Dikarya</taxon>
        <taxon>Basidiomycota</taxon>
        <taxon>Agaricomycotina</taxon>
        <taxon>Agaricomycetes</taxon>
        <taxon>Russulales</taxon>
        <taxon>Lachnocladiaceae</taxon>
        <taxon>Vararia</taxon>
    </lineage>
</organism>
<comment type="caution">
    <text evidence="1">The sequence shown here is derived from an EMBL/GenBank/DDBJ whole genome shotgun (WGS) entry which is preliminary data.</text>
</comment>
<reference evidence="1" key="1">
    <citation type="submission" date="2021-02" db="EMBL/GenBank/DDBJ databases">
        <authorList>
            <consortium name="DOE Joint Genome Institute"/>
            <person name="Ahrendt S."/>
            <person name="Looney B.P."/>
            <person name="Miyauchi S."/>
            <person name="Morin E."/>
            <person name="Drula E."/>
            <person name="Courty P.E."/>
            <person name="Chicoki N."/>
            <person name="Fauchery L."/>
            <person name="Kohler A."/>
            <person name="Kuo A."/>
            <person name="Labutti K."/>
            <person name="Pangilinan J."/>
            <person name="Lipzen A."/>
            <person name="Riley R."/>
            <person name="Andreopoulos W."/>
            <person name="He G."/>
            <person name="Johnson J."/>
            <person name="Barry K.W."/>
            <person name="Grigoriev I.V."/>
            <person name="Nagy L."/>
            <person name="Hibbett D."/>
            <person name="Henrissat B."/>
            <person name="Matheny P.B."/>
            <person name="Labbe J."/>
            <person name="Martin F."/>
        </authorList>
    </citation>
    <scope>NUCLEOTIDE SEQUENCE</scope>
    <source>
        <strain evidence="1">EC-137</strain>
    </source>
</reference>